<feature type="transmembrane region" description="Helical" evidence="12">
    <location>
        <begin position="449"/>
        <end position="470"/>
    </location>
</feature>
<dbReference type="InterPro" id="IPR016152">
    <property type="entry name" value="PTrfase/Anion_transptr"/>
</dbReference>
<dbReference type="PROSITE" id="PS51104">
    <property type="entry name" value="PTS_EIIC_TYPE_2"/>
    <property type="match status" value="1"/>
</dbReference>
<keyword evidence="3" id="KW-1003">Cell membrane</keyword>
<dbReference type="InterPro" id="IPR050864">
    <property type="entry name" value="Bacterial_PTS_Sugar_Transport"/>
</dbReference>
<dbReference type="GO" id="GO:0009401">
    <property type="term" value="P:phosphoenolpyruvate-dependent sugar phosphotransferase system"/>
    <property type="evidence" value="ECO:0007669"/>
    <property type="project" value="UniProtKB-KW"/>
</dbReference>
<evidence type="ECO:0000256" key="12">
    <source>
        <dbReference type="SAM" id="Phobius"/>
    </source>
</evidence>
<dbReference type="RefSeq" id="WP_182385109.1">
    <property type="nucleotide sequence ID" value="NZ_CP059833.1"/>
</dbReference>
<dbReference type="Gene3D" id="3.40.930.10">
    <property type="entry name" value="Mannitol-specific EII, Chain A"/>
    <property type="match status" value="1"/>
</dbReference>
<name>A0A7G5FCF9_9CORY</name>
<feature type="transmembrane region" description="Helical" evidence="12">
    <location>
        <begin position="235"/>
        <end position="254"/>
    </location>
</feature>
<dbReference type="GO" id="GO:0005886">
    <property type="term" value="C:plasma membrane"/>
    <property type="evidence" value="ECO:0007669"/>
    <property type="project" value="UniProtKB-SubCell"/>
</dbReference>
<dbReference type="InterPro" id="IPR004715">
    <property type="entry name" value="PTS_IIA_fruc"/>
</dbReference>
<dbReference type="CDD" id="cd05569">
    <property type="entry name" value="PTS_IIB_fructose"/>
    <property type="match status" value="1"/>
</dbReference>
<keyword evidence="4" id="KW-0597">Phosphoprotein</keyword>
<feature type="transmembrane region" description="Helical" evidence="12">
    <location>
        <begin position="211"/>
        <end position="229"/>
    </location>
</feature>
<evidence type="ECO:0000256" key="6">
    <source>
        <dbReference type="ARBA" id="ARBA00022679"/>
    </source>
</evidence>
<evidence type="ECO:0000256" key="8">
    <source>
        <dbReference type="ARBA" id="ARBA00022692"/>
    </source>
</evidence>
<evidence type="ECO:0000313" key="17">
    <source>
        <dbReference type="Proteomes" id="UP000515570"/>
    </source>
</evidence>
<dbReference type="InterPro" id="IPR006327">
    <property type="entry name" value="PTS_IIC_fruc"/>
</dbReference>
<feature type="transmembrane region" description="Helical" evidence="12">
    <location>
        <begin position="383"/>
        <end position="403"/>
    </location>
</feature>
<dbReference type="Gene3D" id="3.40.50.2300">
    <property type="match status" value="1"/>
</dbReference>
<dbReference type="Proteomes" id="UP000515570">
    <property type="component" value="Chromosome"/>
</dbReference>
<feature type="domain" description="PTS EIIB type-2" evidence="14">
    <location>
        <begin position="12"/>
        <end position="107"/>
    </location>
</feature>
<evidence type="ECO:0000256" key="4">
    <source>
        <dbReference type="ARBA" id="ARBA00022553"/>
    </source>
</evidence>
<dbReference type="Pfam" id="PF00359">
    <property type="entry name" value="PTS_EIIA_2"/>
    <property type="match status" value="1"/>
</dbReference>
<evidence type="ECO:0000256" key="9">
    <source>
        <dbReference type="ARBA" id="ARBA00022777"/>
    </source>
</evidence>
<protein>
    <submittedName>
        <fullName evidence="16">PTS sugar transporter subunit IIA</fullName>
    </submittedName>
</protein>
<evidence type="ECO:0000256" key="7">
    <source>
        <dbReference type="ARBA" id="ARBA00022683"/>
    </source>
</evidence>
<dbReference type="NCBIfam" id="TIGR00829">
    <property type="entry name" value="FRU"/>
    <property type="match status" value="1"/>
</dbReference>
<dbReference type="EMBL" id="CP059833">
    <property type="protein sequence ID" value="QMV84300.1"/>
    <property type="molecule type" value="Genomic_DNA"/>
</dbReference>
<dbReference type="AlphaFoldDB" id="A0A7G5FCF9"/>
<dbReference type="GO" id="GO:0016301">
    <property type="term" value="F:kinase activity"/>
    <property type="evidence" value="ECO:0007669"/>
    <property type="project" value="UniProtKB-KW"/>
</dbReference>
<feature type="transmembrane region" description="Helical" evidence="12">
    <location>
        <begin position="180"/>
        <end position="204"/>
    </location>
</feature>
<sequence>MNQDITTDKPRILAITACPTGIAHTYLAAENLETAANEKGINLKVETHGSIGVENAFTEADIKNADAVLIAADTVIEKDRFVGKRLLAVSVDEAIKHPATLLERTLSAGYWNEGKNVAGENDNASTRDGTSLGRQLYQALMNGVSHMVPFVVTGGLLIAIALSIGGQATAEGYQIPEDSFWFTISSIGALAFSLMVPVLSAFIASGIAGRPGLAPGFITGLIATTGTLYNSEAGAGFIGGIITGFLSGYVALAIKKIPVGKYIAPIMPVIIIPIFTTLVVGLLFVYLLGNPISSLFEALSNWLNSLEGTSVIVLGAILGAMIAFDMGGPFNKTAFLFGGGMIAAGNAAPMGMAAAAIAVPPLAVGAATLIRRDWFSKPERESGIAALFMGFFGITEGAIPIAAARPLHVIPANVIGGAVAGALAGMWGVKDNVMHGGPIVAVLGAVDGVPTFFLSLGAGIAATVAFLLLVMRVSRSKTDSQEQALIDADLVFLDHDAPAGERNDVVRGLVEFAAQQGRIADVEQVVRSALDREAQNSTAVGNAVAIPHARCGGVKVPTLAFARLPEPGTHWSAPDNAPVRLVFLIAVPEDAGKEHLRLLSKLARALMRDDFREALLSASSREQALGQIREVTEFGSVTHPVRH</sequence>
<comment type="subcellular location">
    <subcellularLocation>
        <location evidence="1">Cell inner membrane</location>
        <topology evidence="1">Multi-pass membrane protein</topology>
    </subcellularLocation>
</comment>
<evidence type="ECO:0000256" key="3">
    <source>
        <dbReference type="ARBA" id="ARBA00022475"/>
    </source>
</evidence>
<reference evidence="16 17" key="1">
    <citation type="submission" date="2020-07" db="EMBL/GenBank/DDBJ databases">
        <title>non toxigenic Corynebacterium sp. nov from a clinical source.</title>
        <authorList>
            <person name="Bernier A.-M."/>
            <person name="Bernard K."/>
        </authorList>
    </citation>
    <scope>NUCLEOTIDE SEQUENCE [LARGE SCALE GENOMIC DNA]</scope>
    <source>
        <strain evidence="17">NML 93-0612</strain>
    </source>
</reference>
<keyword evidence="2" id="KW-0813">Transport</keyword>
<dbReference type="InterPro" id="IPR013011">
    <property type="entry name" value="PTS_EIIB_2"/>
</dbReference>
<dbReference type="NCBIfam" id="TIGR01427">
    <property type="entry name" value="PTS_IIC_fructo"/>
    <property type="match status" value="1"/>
</dbReference>
<keyword evidence="8 12" id="KW-0812">Transmembrane</keyword>
<evidence type="ECO:0000313" key="16">
    <source>
        <dbReference type="EMBL" id="QMV84300.1"/>
    </source>
</evidence>
<evidence type="ECO:0000256" key="1">
    <source>
        <dbReference type="ARBA" id="ARBA00004429"/>
    </source>
</evidence>
<dbReference type="InterPro" id="IPR002178">
    <property type="entry name" value="PTS_EIIA_type-2_dom"/>
</dbReference>
<evidence type="ECO:0000256" key="10">
    <source>
        <dbReference type="ARBA" id="ARBA00022989"/>
    </source>
</evidence>
<dbReference type="GO" id="GO:0005351">
    <property type="term" value="F:carbohydrate:proton symporter activity"/>
    <property type="evidence" value="ECO:0007669"/>
    <property type="project" value="InterPro"/>
</dbReference>
<feature type="transmembrane region" description="Helical" evidence="12">
    <location>
        <begin position="410"/>
        <end position="429"/>
    </location>
</feature>
<keyword evidence="9" id="KW-0418">Kinase</keyword>
<dbReference type="Pfam" id="PF02378">
    <property type="entry name" value="PTS_EIIC"/>
    <property type="match status" value="1"/>
</dbReference>
<dbReference type="PROSITE" id="PS51099">
    <property type="entry name" value="PTS_EIIB_TYPE_2"/>
    <property type="match status" value="1"/>
</dbReference>
<keyword evidence="17" id="KW-1185">Reference proteome</keyword>
<dbReference type="PANTHER" id="PTHR30505:SF0">
    <property type="entry name" value="FRUCTOSE-LIKE PTS SYSTEM EIIBC COMPONENT-RELATED"/>
    <property type="match status" value="1"/>
</dbReference>
<dbReference type="CDD" id="cd00211">
    <property type="entry name" value="PTS_IIA_fru"/>
    <property type="match status" value="1"/>
</dbReference>
<dbReference type="SUPFAM" id="SSF55804">
    <property type="entry name" value="Phoshotransferase/anion transport protein"/>
    <property type="match status" value="1"/>
</dbReference>
<feature type="transmembrane region" description="Helical" evidence="12">
    <location>
        <begin position="308"/>
        <end position="327"/>
    </location>
</feature>
<keyword evidence="7" id="KW-0598">Phosphotransferase system</keyword>
<evidence type="ECO:0000256" key="5">
    <source>
        <dbReference type="ARBA" id="ARBA00022597"/>
    </source>
</evidence>
<accession>A0A7G5FCF9</accession>
<dbReference type="Pfam" id="PF02302">
    <property type="entry name" value="PTS_IIB"/>
    <property type="match status" value="1"/>
</dbReference>
<feature type="transmembrane region" description="Helical" evidence="12">
    <location>
        <begin position="147"/>
        <end position="168"/>
    </location>
</feature>
<dbReference type="FunFam" id="3.40.50.2300:FF:000014">
    <property type="entry name" value="PTS system fructose-like transporter subunit IIB"/>
    <property type="match status" value="1"/>
</dbReference>
<feature type="transmembrane region" description="Helical" evidence="12">
    <location>
        <begin position="266"/>
        <end position="288"/>
    </location>
</feature>
<dbReference type="PROSITE" id="PS00372">
    <property type="entry name" value="PTS_EIIA_TYPE_2_HIS"/>
    <property type="match status" value="1"/>
</dbReference>
<evidence type="ECO:0000256" key="2">
    <source>
        <dbReference type="ARBA" id="ARBA00022448"/>
    </source>
</evidence>
<keyword evidence="5 16" id="KW-0762">Sugar transport</keyword>
<organism evidence="16 17">
    <name type="scientific">Corynebacterium hindlerae</name>
    <dbReference type="NCBI Taxonomy" id="699041"/>
    <lineage>
        <taxon>Bacteria</taxon>
        <taxon>Bacillati</taxon>
        <taxon>Actinomycetota</taxon>
        <taxon>Actinomycetes</taxon>
        <taxon>Mycobacteriales</taxon>
        <taxon>Corynebacteriaceae</taxon>
        <taxon>Corynebacterium</taxon>
    </lineage>
</organism>
<dbReference type="InterPro" id="IPR036095">
    <property type="entry name" value="PTS_EIIB-like_sf"/>
</dbReference>
<evidence type="ECO:0000259" key="13">
    <source>
        <dbReference type="PROSITE" id="PS51094"/>
    </source>
</evidence>
<evidence type="ECO:0000259" key="15">
    <source>
        <dbReference type="PROSITE" id="PS51104"/>
    </source>
</evidence>
<dbReference type="PANTHER" id="PTHR30505">
    <property type="entry name" value="FRUCTOSE-LIKE PERMEASE"/>
    <property type="match status" value="1"/>
</dbReference>
<keyword evidence="11 12" id="KW-0472">Membrane</keyword>
<dbReference type="GO" id="GO:0090563">
    <property type="term" value="F:protein-phosphocysteine-sugar phosphotransferase activity"/>
    <property type="evidence" value="ECO:0007669"/>
    <property type="project" value="TreeGrafter"/>
</dbReference>
<proteinExistence type="predicted"/>
<dbReference type="InterPro" id="IPR003501">
    <property type="entry name" value="PTS_EIIB_2/3"/>
</dbReference>
<evidence type="ECO:0000259" key="14">
    <source>
        <dbReference type="PROSITE" id="PS51099"/>
    </source>
</evidence>
<feature type="transmembrane region" description="Helical" evidence="12">
    <location>
        <begin position="334"/>
        <end position="363"/>
    </location>
</feature>
<feature type="domain" description="PTS EIIA type-2" evidence="13">
    <location>
        <begin position="484"/>
        <end position="631"/>
    </location>
</feature>
<dbReference type="InterPro" id="IPR013014">
    <property type="entry name" value="PTS_EIIC_2"/>
</dbReference>
<dbReference type="NCBIfam" id="TIGR00848">
    <property type="entry name" value="fruA"/>
    <property type="match status" value="1"/>
</dbReference>
<dbReference type="InterPro" id="IPR003353">
    <property type="entry name" value="PTS_IIB_fruc"/>
</dbReference>
<gene>
    <name evidence="16" type="ORF">HW450_07895</name>
</gene>
<dbReference type="PROSITE" id="PS51094">
    <property type="entry name" value="PTS_EIIA_TYPE_2"/>
    <property type="match status" value="1"/>
</dbReference>
<dbReference type="SUPFAM" id="SSF52794">
    <property type="entry name" value="PTS system IIB component-like"/>
    <property type="match status" value="1"/>
</dbReference>
<dbReference type="InterPro" id="IPR003352">
    <property type="entry name" value="PTS_EIIC"/>
</dbReference>
<feature type="domain" description="PTS EIIC type-2" evidence="15">
    <location>
        <begin position="136"/>
        <end position="469"/>
    </location>
</feature>
<keyword evidence="6" id="KW-0808">Transferase</keyword>
<dbReference type="GO" id="GO:0022877">
    <property type="term" value="F:protein-N(PI)-phosphohistidine-fructose phosphotransferase system transporter activity"/>
    <property type="evidence" value="ECO:0007669"/>
    <property type="project" value="InterPro"/>
</dbReference>
<evidence type="ECO:0000256" key="11">
    <source>
        <dbReference type="ARBA" id="ARBA00023136"/>
    </source>
</evidence>
<keyword evidence="10 12" id="KW-1133">Transmembrane helix</keyword>